<dbReference type="AlphaFoldDB" id="A0A9W8PS82"/>
<protein>
    <recommendedName>
        <fullName evidence="3">DUF7820 domain-containing protein</fullName>
    </recommendedName>
</protein>
<keyword evidence="2" id="KW-0472">Membrane</keyword>
<feature type="compositionally biased region" description="Polar residues" evidence="1">
    <location>
        <begin position="73"/>
        <end position="86"/>
    </location>
</feature>
<keyword evidence="5" id="KW-1185">Reference proteome</keyword>
<dbReference type="InterPro" id="IPR056722">
    <property type="entry name" value="DUF7820"/>
</dbReference>
<evidence type="ECO:0000256" key="1">
    <source>
        <dbReference type="SAM" id="MobiDB-lite"/>
    </source>
</evidence>
<dbReference type="OrthoDB" id="5384459at2759"/>
<dbReference type="PANTHER" id="PTHR42078:SF1">
    <property type="entry name" value="GLUCAN 1, 4-ALPHA-GLUCOSIDASE"/>
    <property type="match status" value="1"/>
</dbReference>
<reference evidence="4" key="1">
    <citation type="submission" date="2022-10" db="EMBL/GenBank/DDBJ databases">
        <title>Fusarium specimens isolated from Avocado Roots.</title>
        <authorList>
            <person name="Stajich J."/>
            <person name="Roper C."/>
            <person name="Heimlech-Rivalta G."/>
        </authorList>
    </citation>
    <scope>NUCLEOTIDE SEQUENCE</scope>
    <source>
        <strain evidence="4">CF00143</strain>
    </source>
</reference>
<dbReference type="EMBL" id="JAPDHF010000007">
    <property type="protein sequence ID" value="KAJ4015162.1"/>
    <property type="molecule type" value="Genomic_DNA"/>
</dbReference>
<comment type="caution">
    <text evidence="4">The sequence shown here is derived from an EMBL/GenBank/DDBJ whole genome shotgun (WGS) entry which is preliminary data.</text>
</comment>
<keyword evidence="2" id="KW-0812">Transmembrane</keyword>
<gene>
    <name evidence="4" type="ORF">NW766_005493</name>
</gene>
<evidence type="ECO:0000256" key="2">
    <source>
        <dbReference type="SAM" id="Phobius"/>
    </source>
</evidence>
<feature type="compositionally biased region" description="Polar residues" evidence="1">
    <location>
        <begin position="1"/>
        <end position="10"/>
    </location>
</feature>
<feature type="region of interest" description="Disordered" evidence="1">
    <location>
        <begin position="404"/>
        <end position="430"/>
    </location>
</feature>
<feature type="compositionally biased region" description="Polar residues" evidence="1">
    <location>
        <begin position="620"/>
        <end position="636"/>
    </location>
</feature>
<name>A0A9W8PS82_9HYPO</name>
<feature type="transmembrane region" description="Helical" evidence="2">
    <location>
        <begin position="374"/>
        <end position="401"/>
    </location>
</feature>
<dbReference type="Pfam" id="PF25130">
    <property type="entry name" value="DUF7820"/>
    <property type="match status" value="1"/>
</dbReference>
<sequence>MDPNDSKVSPTSRRSSTRRSRSLRLSAGSAGIEDDYDLNAMMVADGFRPTDNTASSSTVNPTPNSHPHPEPSLSPTNESFSQQPATKSAEAPVAPRASNEITPAIRNRPSSISKPHRNHDSLALRNDGPTMADRSHVRNNASLSSDAPVIRAESPYTGPSGPSHPYNMYPQRTMSVATTSTAANAVVPEDRGYQGAQGPAHPYALYTQNTTSGESSSQSIPVGFNGLGGTYQRQLGPDGEEAGDLVGPLGHTEELPPYTRYPDNAYVPRPAAQAPVSPVSPISEPASPVRDVPGPQIPGTQIPGAGGIGMATRDPEFSSTDDDLALPRTRPSVRSAVSSDNSSHDINTAAAEVSEKPAVNKWQRRAKKKLWGIVPYWAICLLLVGLVLMGIIMGAVIGTMLTKNHPPPPPDADDRYSTSPPPTPTTFDPEILTAIPTDLPPMATGRFALPNIDSPQGYSACFNDTTQSSAWSCDIVYPLWSVEILKDVDPKGESDTVSYNLTLKAINDNKSPFPWGAQPPSIRTVSMKLVNDTTDSARGPAWWLRTTYNKTVIVPSTKLGDLDKRGWDNDDYEDYNSFHRFKNKPVNAKVGDQPWICTWPNTVIEVFIYPSENATGYHPTPTQGGDENPTSTENSYATSSTAWDAWKLPIYPHVYKMMERRFLWDEDSVATCAQYEVIGDGTDKQPLTRNGTRVTMTIQEDEAEGFIENLDLEWTDKHHKRSLPQLMKRTSPALTDCACIWKSQ</sequence>
<evidence type="ECO:0000313" key="4">
    <source>
        <dbReference type="EMBL" id="KAJ4015162.1"/>
    </source>
</evidence>
<feature type="domain" description="DUF7820" evidence="3">
    <location>
        <begin position="423"/>
        <end position="742"/>
    </location>
</feature>
<dbReference type="Proteomes" id="UP001152130">
    <property type="component" value="Unassembled WGS sequence"/>
</dbReference>
<dbReference type="PANTHER" id="PTHR42078">
    <property type="entry name" value="GLUCAN 1, 4-ALPHA-GLUCOSIDASE"/>
    <property type="match status" value="1"/>
</dbReference>
<feature type="region of interest" description="Disordered" evidence="1">
    <location>
        <begin position="1"/>
        <end position="163"/>
    </location>
</feature>
<evidence type="ECO:0000259" key="3">
    <source>
        <dbReference type="Pfam" id="PF25130"/>
    </source>
</evidence>
<organism evidence="4 5">
    <name type="scientific">Fusarium irregulare</name>
    <dbReference type="NCBI Taxonomy" id="2494466"/>
    <lineage>
        <taxon>Eukaryota</taxon>
        <taxon>Fungi</taxon>
        <taxon>Dikarya</taxon>
        <taxon>Ascomycota</taxon>
        <taxon>Pezizomycotina</taxon>
        <taxon>Sordariomycetes</taxon>
        <taxon>Hypocreomycetidae</taxon>
        <taxon>Hypocreales</taxon>
        <taxon>Nectriaceae</taxon>
        <taxon>Fusarium</taxon>
        <taxon>Fusarium incarnatum-equiseti species complex</taxon>
    </lineage>
</organism>
<feature type="region of interest" description="Disordered" evidence="1">
    <location>
        <begin position="615"/>
        <end position="636"/>
    </location>
</feature>
<proteinExistence type="predicted"/>
<keyword evidence="2" id="KW-1133">Transmembrane helix</keyword>
<accession>A0A9W8PS82</accession>
<feature type="compositionally biased region" description="Polar residues" evidence="1">
    <location>
        <begin position="50"/>
        <end position="63"/>
    </location>
</feature>
<evidence type="ECO:0000313" key="5">
    <source>
        <dbReference type="Proteomes" id="UP001152130"/>
    </source>
</evidence>